<sequence>MADTYRLGSSPLVHTPGLIAWAINGYHFEEDRLQLLDVIAATYPGVPREALEQVLLRKIDYHVEGETVLFTVEADHARA</sequence>
<evidence type="ECO:0000313" key="2">
    <source>
        <dbReference type="Proteomes" id="UP000233742"/>
    </source>
</evidence>
<accession>A0A2K9EQ22</accession>
<keyword evidence="1" id="KW-0614">Plasmid</keyword>
<protein>
    <submittedName>
        <fullName evidence="1">Uncharacterized protein</fullName>
    </submittedName>
</protein>
<proteinExistence type="predicted"/>
<gene>
    <name evidence="1" type="ORF">CUV01_18565</name>
</gene>
<dbReference type="AlphaFoldDB" id="A0A2K9EQ22"/>
<geneLocation type="plasmid" evidence="2">
    <name>pbm151</name>
</geneLocation>
<name>A0A2K9EQ22_9RHOB</name>
<keyword evidence="2" id="KW-1185">Reference proteome</keyword>
<dbReference type="KEGG" id="paro:CUV01_18565"/>
<dbReference type="OrthoDB" id="7774282at2"/>
<evidence type="ECO:0000313" key="1">
    <source>
        <dbReference type="EMBL" id="AUH35587.1"/>
    </source>
</evidence>
<dbReference type="RefSeq" id="WP_101462238.1">
    <property type="nucleotide sequence ID" value="NZ_CP025409.1"/>
</dbReference>
<organism evidence="1 2">
    <name type="scientific">Paracoccus tegillarcae</name>
    <dbReference type="NCBI Taxonomy" id="1529068"/>
    <lineage>
        <taxon>Bacteria</taxon>
        <taxon>Pseudomonadati</taxon>
        <taxon>Pseudomonadota</taxon>
        <taxon>Alphaproteobacteria</taxon>
        <taxon>Rhodobacterales</taxon>
        <taxon>Paracoccaceae</taxon>
        <taxon>Paracoccus</taxon>
    </lineage>
</organism>
<reference evidence="1 2" key="1">
    <citation type="submission" date="2017-12" db="EMBL/GenBank/DDBJ databases">
        <authorList>
            <person name="Hurst M.R.H."/>
        </authorList>
    </citation>
    <scope>NUCLEOTIDE SEQUENCE [LARGE SCALE GENOMIC DNA]</scope>
    <source>
        <strain evidence="1 2">BM15</strain>
        <plasmid evidence="2">Plasmid pbm151</plasmid>
    </source>
</reference>
<dbReference type="EMBL" id="CP025409">
    <property type="protein sequence ID" value="AUH35587.1"/>
    <property type="molecule type" value="Genomic_DNA"/>
</dbReference>
<dbReference type="Proteomes" id="UP000233742">
    <property type="component" value="Plasmid pBM151"/>
</dbReference>